<feature type="short sequence motif" description="DGA/G" evidence="4">
    <location>
        <begin position="161"/>
        <end position="163"/>
    </location>
</feature>
<dbReference type="PANTHER" id="PTHR14226:SF25">
    <property type="entry name" value="PHOSPHOESTERASE"/>
    <property type="match status" value="1"/>
</dbReference>
<keyword evidence="3 4" id="KW-0443">Lipid metabolism</keyword>
<evidence type="ECO:0000256" key="4">
    <source>
        <dbReference type="PROSITE-ProRule" id="PRU01161"/>
    </source>
</evidence>
<dbReference type="PANTHER" id="PTHR14226">
    <property type="entry name" value="NEUROPATHY TARGET ESTERASE/SWISS CHEESE D.MELANOGASTER"/>
    <property type="match status" value="1"/>
</dbReference>
<evidence type="ECO:0000256" key="3">
    <source>
        <dbReference type="ARBA" id="ARBA00023098"/>
    </source>
</evidence>
<comment type="caution">
    <text evidence="4">Lacks conserved residue(s) required for the propagation of feature annotation.</text>
</comment>
<dbReference type="InterPro" id="IPR016035">
    <property type="entry name" value="Acyl_Trfase/lysoPLipase"/>
</dbReference>
<dbReference type="Gene3D" id="3.40.1090.10">
    <property type="entry name" value="Cytosolic phospholipase A2 catalytic domain"/>
    <property type="match status" value="2"/>
</dbReference>
<evidence type="ECO:0000256" key="2">
    <source>
        <dbReference type="ARBA" id="ARBA00022963"/>
    </source>
</evidence>
<dbReference type="PROSITE" id="PS51635">
    <property type="entry name" value="PNPLA"/>
    <property type="match status" value="1"/>
</dbReference>
<comment type="caution">
    <text evidence="6">The sequence shown here is derived from an EMBL/GenBank/DDBJ whole genome shotgun (WGS) entry which is preliminary data.</text>
</comment>
<dbReference type="InterPro" id="IPR045943">
    <property type="entry name" value="DUF6363"/>
</dbReference>
<keyword evidence="7" id="KW-1185">Reference proteome</keyword>
<dbReference type="Proteomes" id="UP000438914">
    <property type="component" value="Unassembled WGS sequence"/>
</dbReference>
<gene>
    <name evidence="6" type="ORF">FYJ73_15000</name>
</gene>
<feature type="active site" description="Nucleophile" evidence="4">
    <location>
        <position position="40"/>
    </location>
</feature>
<evidence type="ECO:0000313" key="6">
    <source>
        <dbReference type="EMBL" id="MST85955.1"/>
    </source>
</evidence>
<dbReference type="InterPro" id="IPR037483">
    <property type="entry name" value="YjjU-like"/>
</dbReference>
<dbReference type="Pfam" id="PF01734">
    <property type="entry name" value="Patatin"/>
    <property type="match status" value="1"/>
</dbReference>
<evidence type="ECO:0000256" key="1">
    <source>
        <dbReference type="ARBA" id="ARBA00022801"/>
    </source>
</evidence>
<evidence type="ECO:0000313" key="7">
    <source>
        <dbReference type="Proteomes" id="UP000438914"/>
    </source>
</evidence>
<proteinExistence type="predicted"/>
<dbReference type="InterPro" id="IPR050301">
    <property type="entry name" value="NTE"/>
</dbReference>
<feature type="short sequence motif" description="GXSXG" evidence="4">
    <location>
        <begin position="38"/>
        <end position="42"/>
    </location>
</feature>
<dbReference type="SUPFAM" id="SSF52151">
    <property type="entry name" value="FabD/lysophospholipase-like"/>
    <property type="match status" value="1"/>
</dbReference>
<evidence type="ECO:0000259" key="5">
    <source>
        <dbReference type="PROSITE" id="PS51635"/>
    </source>
</evidence>
<keyword evidence="2 4" id="KW-0442">Lipid degradation</keyword>
<feature type="active site" description="Proton acceptor" evidence="4">
    <location>
        <position position="161"/>
    </location>
</feature>
<organism evidence="6 7">
    <name type="scientific">Hallella mizrahii</name>
    <dbReference type="NCBI Taxonomy" id="2606637"/>
    <lineage>
        <taxon>Bacteria</taxon>
        <taxon>Pseudomonadati</taxon>
        <taxon>Bacteroidota</taxon>
        <taxon>Bacteroidia</taxon>
        <taxon>Bacteroidales</taxon>
        <taxon>Prevotellaceae</taxon>
        <taxon>Hallella</taxon>
    </lineage>
</organism>
<dbReference type="GO" id="GO:0016042">
    <property type="term" value="P:lipid catabolic process"/>
    <property type="evidence" value="ECO:0007669"/>
    <property type="project" value="UniProtKB-UniRule"/>
</dbReference>
<accession>A0A7K0KKI0</accession>
<dbReference type="InterPro" id="IPR002641">
    <property type="entry name" value="PNPLA_dom"/>
</dbReference>
<dbReference type="AlphaFoldDB" id="A0A7K0KKI0"/>
<name>A0A7K0KKI0_9BACT</name>
<dbReference type="EMBL" id="VUNG01000066">
    <property type="protein sequence ID" value="MST85955.1"/>
    <property type="molecule type" value="Genomic_DNA"/>
</dbReference>
<keyword evidence="1 4" id="KW-0378">Hydrolase</keyword>
<sequence length="285" mass="32404">MTEKKGLVLEGGALRGLFTAGVIDVMMENGIEFDGLIGVSAGAAFGCNYKSRQPGRVIRYNKRYAHDWRYCSVKSLLKTGDLFGAEFAYHMLPDELDKFDVATFDRHPMEFYAVCTDVLTGEPVYKRLMHHGYAMNEWIRASASMPLASKVVAVEGHQLLDGGIADSIPLRFFEQQGYDKNVVVLTQPKGYVKKPNPLMPLLRLQLHRYPKFLKAAAERHIMYNEETEYVARQEKEGKAFVIRPHSILPIKHITHDPELMQKVYEDGRSVMLSRLTELKSFLSES</sequence>
<dbReference type="Pfam" id="PF19890">
    <property type="entry name" value="DUF6363"/>
    <property type="match status" value="1"/>
</dbReference>
<protein>
    <submittedName>
        <fullName evidence="6">Patatin family protein</fullName>
    </submittedName>
</protein>
<dbReference type="CDD" id="cd07208">
    <property type="entry name" value="Pat_hypo_Ecoli_yjju_like"/>
    <property type="match status" value="1"/>
</dbReference>
<dbReference type="GO" id="GO:0016787">
    <property type="term" value="F:hydrolase activity"/>
    <property type="evidence" value="ECO:0007669"/>
    <property type="project" value="UniProtKB-UniRule"/>
</dbReference>
<dbReference type="RefSeq" id="WP_154535553.1">
    <property type="nucleotide sequence ID" value="NZ_VUNG01000066.1"/>
</dbReference>
<reference evidence="6 7" key="1">
    <citation type="submission" date="2019-08" db="EMBL/GenBank/DDBJ databases">
        <title>In-depth cultivation of the pig gut microbiome towards novel bacterial diversity and tailored functional studies.</title>
        <authorList>
            <person name="Wylensek D."/>
            <person name="Hitch T.C.A."/>
            <person name="Clavel T."/>
        </authorList>
    </citation>
    <scope>NUCLEOTIDE SEQUENCE [LARGE SCALE GENOMIC DNA]</scope>
    <source>
        <strain evidence="6 7">LKV-178-WT-2A</strain>
    </source>
</reference>
<feature type="domain" description="PNPLA" evidence="5">
    <location>
        <begin position="7"/>
        <end position="174"/>
    </location>
</feature>